<keyword evidence="6" id="KW-1133">Transmembrane helix</keyword>
<comment type="subcellular location">
    <subcellularLocation>
        <location evidence="1">Membrane</location>
        <topology evidence="1">Multi-pass membrane protein</topology>
    </subcellularLocation>
</comment>
<dbReference type="Gene3D" id="1.25.10.10">
    <property type="entry name" value="Leucine-rich Repeat Variant"/>
    <property type="match status" value="1"/>
</dbReference>
<dbReference type="WBParaSite" id="jg14127">
    <property type="protein sequence ID" value="jg14127"/>
    <property type="gene ID" value="jg14127"/>
</dbReference>
<evidence type="ECO:0000256" key="5">
    <source>
        <dbReference type="ARBA" id="ARBA00022692"/>
    </source>
</evidence>
<dbReference type="Pfam" id="PF00858">
    <property type="entry name" value="ASC"/>
    <property type="match status" value="1"/>
</dbReference>
<keyword evidence="5 13" id="KW-0812">Transmembrane</keyword>
<evidence type="ECO:0000256" key="2">
    <source>
        <dbReference type="ARBA" id="ARBA00007193"/>
    </source>
</evidence>
<accession>A0A915CYW4</accession>
<evidence type="ECO:0000313" key="14">
    <source>
        <dbReference type="Proteomes" id="UP000887574"/>
    </source>
</evidence>
<dbReference type="GO" id="GO:0000159">
    <property type="term" value="C:protein phosphatase type 2A complex"/>
    <property type="evidence" value="ECO:0007669"/>
    <property type="project" value="InterPro"/>
</dbReference>
<keyword evidence="7" id="KW-0915">Sodium</keyword>
<dbReference type="InterPro" id="IPR001873">
    <property type="entry name" value="ENaC"/>
</dbReference>
<reference evidence="15" key="1">
    <citation type="submission" date="2022-11" db="UniProtKB">
        <authorList>
            <consortium name="WormBaseParasite"/>
        </authorList>
    </citation>
    <scope>IDENTIFICATION</scope>
</reference>
<evidence type="ECO:0000256" key="8">
    <source>
        <dbReference type="ARBA" id="ARBA00023065"/>
    </source>
</evidence>
<proteinExistence type="inferred from homology"/>
<keyword evidence="8 13" id="KW-0406">Ion transport</keyword>
<dbReference type="GO" id="GO:0015280">
    <property type="term" value="F:ligand-gated sodium channel activity"/>
    <property type="evidence" value="ECO:0007669"/>
    <property type="project" value="TreeGrafter"/>
</dbReference>
<keyword evidence="3 13" id="KW-0813">Transport</keyword>
<evidence type="ECO:0000256" key="7">
    <source>
        <dbReference type="ARBA" id="ARBA00023053"/>
    </source>
</evidence>
<evidence type="ECO:0000256" key="12">
    <source>
        <dbReference type="ARBA" id="ARBA00023303"/>
    </source>
</evidence>
<dbReference type="Proteomes" id="UP000887574">
    <property type="component" value="Unplaced"/>
</dbReference>
<dbReference type="GO" id="GO:0007165">
    <property type="term" value="P:signal transduction"/>
    <property type="evidence" value="ECO:0007669"/>
    <property type="project" value="InterPro"/>
</dbReference>
<evidence type="ECO:0000256" key="13">
    <source>
        <dbReference type="RuleBase" id="RU000679"/>
    </source>
</evidence>
<evidence type="ECO:0000256" key="1">
    <source>
        <dbReference type="ARBA" id="ARBA00004141"/>
    </source>
</evidence>
<dbReference type="GO" id="GO:0005886">
    <property type="term" value="C:plasma membrane"/>
    <property type="evidence" value="ECO:0007669"/>
    <property type="project" value="TreeGrafter"/>
</dbReference>
<evidence type="ECO:0000256" key="9">
    <source>
        <dbReference type="ARBA" id="ARBA00023136"/>
    </source>
</evidence>
<keyword evidence="10" id="KW-0325">Glycoprotein</keyword>
<dbReference type="AlphaFoldDB" id="A0A915CYW4"/>
<evidence type="ECO:0000256" key="10">
    <source>
        <dbReference type="ARBA" id="ARBA00023180"/>
    </source>
</evidence>
<protein>
    <submittedName>
        <fullName evidence="15">Uncharacterized protein</fullName>
    </submittedName>
</protein>
<keyword evidence="14" id="KW-1185">Reference proteome</keyword>
<comment type="similarity">
    <text evidence="2 13">Belongs to the amiloride-sensitive sodium channel (TC 1.A.6) family.</text>
</comment>
<dbReference type="PANTHER" id="PTHR11690">
    <property type="entry name" value="AMILORIDE-SENSITIVE SODIUM CHANNEL-RELATED"/>
    <property type="match status" value="1"/>
</dbReference>
<evidence type="ECO:0000256" key="6">
    <source>
        <dbReference type="ARBA" id="ARBA00022989"/>
    </source>
</evidence>
<evidence type="ECO:0000256" key="11">
    <source>
        <dbReference type="ARBA" id="ARBA00023201"/>
    </source>
</evidence>
<sequence length="359" mass="40859">MISVCTFGGQLLDCCDYAEPVSTFLGQCYKLNLTGAGEYLIGRQMQDGINHGLQLVLNSNIDQQFQLPMDIGPPLTSKFETGFRLYAHESKSFTFAGSDWMSVAPGHQVQSSLKASELELLPYDDWGNCSNEWPSDYIQEDYGFELRTYSFSSCQNLCFAKFFKATCSCVPLIYHLKAALESNICSPYQAYKCIREIQRNVTRTEPVRHILPPCYECRLQCNSVVYKSQHNYGGVFSETSLKWLHKMNKSWTEQYVNIKRANHNDHWNQTTAGLAVNALKKLMGINSSLFTDLLLNYRQVHVKKQFEEKQRNDLWKLLDLLALSPRCDRSSHAIEVDIISSTPNNKLVVQGSPTILQGI</sequence>
<evidence type="ECO:0000256" key="4">
    <source>
        <dbReference type="ARBA" id="ARBA00022461"/>
    </source>
</evidence>
<evidence type="ECO:0000256" key="3">
    <source>
        <dbReference type="ARBA" id="ARBA00022448"/>
    </source>
</evidence>
<dbReference type="InterPro" id="IPR011989">
    <property type="entry name" value="ARM-like"/>
</dbReference>
<name>A0A915CYW4_9BILA</name>
<keyword evidence="12 13" id="KW-0407">Ion channel</keyword>
<evidence type="ECO:0000313" key="15">
    <source>
        <dbReference type="WBParaSite" id="jg14127"/>
    </source>
</evidence>
<dbReference type="PANTHER" id="PTHR11690:SF222">
    <property type="entry name" value="AMILORIDE-SENSITIVE SODIUM CHANNEL SUBUNIT GAMMA"/>
    <property type="match status" value="1"/>
</dbReference>
<keyword evidence="9" id="KW-0472">Membrane</keyword>
<organism evidence="14 15">
    <name type="scientific">Ditylenchus dipsaci</name>
    <dbReference type="NCBI Taxonomy" id="166011"/>
    <lineage>
        <taxon>Eukaryota</taxon>
        <taxon>Metazoa</taxon>
        <taxon>Ecdysozoa</taxon>
        <taxon>Nematoda</taxon>
        <taxon>Chromadorea</taxon>
        <taxon>Rhabditida</taxon>
        <taxon>Tylenchina</taxon>
        <taxon>Tylenchomorpha</taxon>
        <taxon>Sphaerularioidea</taxon>
        <taxon>Anguinidae</taxon>
        <taxon>Anguininae</taxon>
        <taxon>Ditylenchus</taxon>
    </lineage>
</organism>
<dbReference type="Gene3D" id="2.60.470.10">
    <property type="entry name" value="Acid-sensing ion channels like domains"/>
    <property type="match status" value="1"/>
</dbReference>
<keyword evidence="4 13" id="KW-0894">Sodium channel</keyword>
<keyword evidence="11 13" id="KW-0739">Sodium transport</keyword>
<dbReference type="GO" id="GO:0019888">
    <property type="term" value="F:protein phosphatase regulator activity"/>
    <property type="evidence" value="ECO:0007669"/>
    <property type="project" value="InterPro"/>
</dbReference>